<evidence type="ECO:0000313" key="2">
    <source>
        <dbReference type="EMBL" id="KAJ8870319.1"/>
    </source>
</evidence>
<feature type="compositionally biased region" description="Polar residues" evidence="1">
    <location>
        <begin position="172"/>
        <end position="182"/>
    </location>
</feature>
<dbReference type="EMBL" id="JARBHB010000013">
    <property type="protein sequence ID" value="KAJ8870319.1"/>
    <property type="molecule type" value="Genomic_DNA"/>
</dbReference>
<reference evidence="2 3" key="1">
    <citation type="submission" date="2023-02" db="EMBL/GenBank/DDBJ databases">
        <title>LHISI_Scaffold_Assembly.</title>
        <authorList>
            <person name="Stuart O.P."/>
            <person name="Cleave R."/>
            <person name="Magrath M.J.L."/>
            <person name="Mikheyev A.S."/>
        </authorList>
    </citation>
    <scope>NUCLEOTIDE SEQUENCE [LARGE SCALE GENOMIC DNA]</scope>
    <source>
        <strain evidence="2">Daus_M_001</strain>
        <tissue evidence="2">Leg muscle</tissue>
    </source>
</reference>
<feature type="region of interest" description="Disordered" evidence="1">
    <location>
        <begin position="1"/>
        <end position="20"/>
    </location>
</feature>
<protein>
    <submittedName>
        <fullName evidence="2">Uncharacterized protein</fullName>
    </submittedName>
</protein>
<feature type="region of interest" description="Disordered" evidence="1">
    <location>
        <begin position="172"/>
        <end position="211"/>
    </location>
</feature>
<organism evidence="2 3">
    <name type="scientific">Dryococelus australis</name>
    <dbReference type="NCBI Taxonomy" id="614101"/>
    <lineage>
        <taxon>Eukaryota</taxon>
        <taxon>Metazoa</taxon>
        <taxon>Ecdysozoa</taxon>
        <taxon>Arthropoda</taxon>
        <taxon>Hexapoda</taxon>
        <taxon>Insecta</taxon>
        <taxon>Pterygota</taxon>
        <taxon>Neoptera</taxon>
        <taxon>Polyneoptera</taxon>
        <taxon>Phasmatodea</taxon>
        <taxon>Verophasmatodea</taxon>
        <taxon>Anareolatae</taxon>
        <taxon>Phasmatidae</taxon>
        <taxon>Eurycanthinae</taxon>
        <taxon>Dryococelus</taxon>
    </lineage>
</organism>
<feature type="compositionally biased region" description="Polar residues" evidence="1">
    <location>
        <begin position="192"/>
        <end position="208"/>
    </location>
</feature>
<evidence type="ECO:0000256" key="1">
    <source>
        <dbReference type="SAM" id="MobiDB-lite"/>
    </source>
</evidence>
<feature type="compositionally biased region" description="Basic and acidic residues" evidence="1">
    <location>
        <begin position="84"/>
        <end position="97"/>
    </location>
</feature>
<name>A0ABQ9GD30_9NEOP</name>
<proteinExistence type="predicted"/>
<gene>
    <name evidence="2" type="ORF">PR048_029340</name>
</gene>
<feature type="region of interest" description="Disordered" evidence="1">
    <location>
        <begin position="83"/>
        <end position="105"/>
    </location>
</feature>
<evidence type="ECO:0000313" key="3">
    <source>
        <dbReference type="Proteomes" id="UP001159363"/>
    </source>
</evidence>
<comment type="caution">
    <text evidence="2">The sequence shown here is derived from an EMBL/GenBank/DDBJ whole genome shotgun (WGS) entry which is preliminary data.</text>
</comment>
<sequence>MQTPSHIQQPPPPPHTHTHTQEHAVVIPLPVVSIHSITACNGAVHSPSNLRVVSRLVKYLEDNDNLRPQLIVCDPEPSCGAAAGEHRTSGVGEEKTSRSFSTQVRQPAYTANCSRTRHQNGVTGQQNVGTAFASQLLVTYSPAGSPANRELFTTRGSWSVSRLVARASRGVSTNGYANTSQEPPSPGPSLISARSSSAVPATQTQVSREMNRERSVPEILFALVRFLQRLVPPPAAE</sequence>
<dbReference type="Proteomes" id="UP001159363">
    <property type="component" value="Chromosome 12"/>
</dbReference>
<keyword evidence="3" id="KW-1185">Reference proteome</keyword>
<accession>A0ABQ9GD30</accession>